<evidence type="ECO:0000313" key="1">
    <source>
        <dbReference type="EMBL" id="PHX55399.1"/>
    </source>
</evidence>
<dbReference type="EMBL" id="NXIB02000054">
    <property type="protein sequence ID" value="PHX55399.1"/>
    <property type="molecule type" value="Genomic_DNA"/>
</dbReference>
<gene>
    <name evidence="1" type="ORF">CP500_011030</name>
</gene>
<dbReference type="RefSeq" id="WP_096831123.1">
    <property type="nucleotide sequence ID" value="NZ_NXIB02000054.1"/>
</dbReference>
<accession>A0A2G4F0W5</accession>
<name>A0A2G4F0W5_9CYAN</name>
<organism evidence="1 2">
    <name type="scientific">Tychonema bourrellyi FEM_GT703</name>
    <dbReference type="NCBI Taxonomy" id="2040638"/>
    <lineage>
        <taxon>Bacteria</taxon>
        <taxon>Bacillati</taxon>
        <taxon>Cyanobacteriota</taxon>
        <taxon>Cyanophyceae</taxon>
        <taxon>Oscillatoriophycideae</taxon>
        <taxon>Oscillatoriales</taxon>
        <taxon>Microcoleaceae</taxon>
        <taxon>Tychonema</taxon>
    </lineage>
</organism>
<dbReference type="Proteomes" id="UP000226442">
    <property type="component" value="Unassembled WGS sequence"/>
</dbReference>
<sequence>MKDDRPENRDSAKDKVENVVKELKLTKNERQQLHYRLEDYMSYQDILELAKSMFQQNSEGRW</sequence>
<keyword evidence="2" id="KW-1185">Reference proteome</keyword>
<comment type="caution">
    <text evidence="1">The sequence shown here is derived from an EMBL/GenBank/DDBJ whole genome shotgun (WGS) entry which is preliminary data.</text>
</comment>
<dbReference type="AlphaFoldDB" id="A0A2G4F0W5"/>
<reference evidence="1" key="1">
    <citation type="submission" date="2017-10" db="EMBL/GenBank/DDBJ databases">
        <title>Draft genome sequence of the planktic cyanobacteria Tychonema bourrellyi isolated from alpine lentic freshwater.</title>
        <authorList>
            <person name="Tett A."/>
            <person name="Armanini F."/>
            <person name="Asnicar F."/>
            <person name="Boscaini A."/>
            <person name="Pasolli E."/>
            <person name="Zolfo M."/>
            <person name="Donati C."/>
            <person name="Salmaso N."/>
            <person name="Segata N."/>
        </authorList>
    </citation>
    <scope>NUCLEOTIDE SEQUENCE</scope>
    <source>
        <strain evidence="1">FEM_GT703</strain>
    </source>
</reference>
<proteinExistence type="predicted"/>
<evidence type="ECO:0000313" key="2">
    <source>
        <dbReference type="Proteomes" id="UP000226442"/>
    </source>
</evidence>
<protein>
    <submittedName>
        <fullName evidence="1">Uncharacterized protein</fullName>
    </submittedName>
</protein>